<feature type="region of interest" description="Disordered" evidence="6">
    <location>
        <begin position="411"/>
        <end position="432"/>
    </location>
</feature>
<dbReference type="OrthoDB" id="9204546at2759"/>
<dbReference type="RefSeq" id="XP_041436650.1">
    <property type="nucleotide sequence ID" value="XM_041580716.1"/>
</dbReference>
<evidence type="ECO:0000256" key="2">
    <source>
        <dbReference type="ARBA" id="ARBA00022737"/>
    </source>
</evidence>
<keyword evidence="7" id="KW-0812">Transmembrane</keyword>
<evidence type="ECO:0000313" key="9">
    <source>
        <dbReference type="Proteomes" id="UP000186698"/>
    </source>
</evidence>
<dbReference type="SUPFAM" id="SSF57535">
    <property type="entry name" value="Complement control module/SCR domain"/>
    <property type="match status" value="1"/>
</dbReference>
<keyword evidence="2" id="KW-0677">Repeat</keyword>
<reference evidence="10" key="1">
    <citation type="submission" date="2025-08" db="UniProtKB">
        <authorList>
            <consortium name="RefSeq"/>
        </authorList>
    </citation>
    <scope>IDENTIFICATION</scope>
    <source>
        <strain evidence="10">J_2021</strain>
        <tissue evidence="10">Erythrocytes</tissue>
    </source>
</reference>
<keyword evidence="9" id="KW-1185">Reference proteome</keyword>
<dbReference type="Gene3D" id="2.60.40.10">
    <property type="entry name" value="Immunoglobulins"/>
    <property type="match status" value="1"/>
</dbReference>
<dbReference type="Proteomes" id="UP000186698">
    <property type="component" value="Chromosome 1S"/>
</dbReference>
<feature type="domain" description="Sushi" evidence="8">
    <location>
        <begin position="159"/>
        <end position="219"/>
    </location>
</feature>
<keyword evidence="1 5" id="KW-0768">Sushi</keyword>
<evidence type="ECO:0000256" key="1">
    <source>
        <dbReference type="ARBA" id="ARBA00022659"/>
    </source>
</evidence>
<evidence type="ECO:0000256" key="7">
    <source>
        <dbReference type="SAM" id="Phobius"/>
    </source>
</evidence>
<dbReference type="SMART" id="SM00032">
    <property type="entry name" value="CCP"/>
    <property type="match status" value="4"/>
</dbReference>
<keyword evidence="3" id="KW-1015">Disulfide bond</keyword>
<dbReference type="InterPro" id="IPR035976">
    <property type="entry name" value="Sushi/SCR/CCP_sf"/>
</dbReference>
<dbReference type="PROSITE" id="PS50923">
    <property type="entry name" value="SUSHI"/>
    <property type="match status" value="1"/>
</dbReference>
<evidence type="ECO:0000256" key="3">
    <source>
        <dbReference type="ARBA" id="ARBA00023157"/>
    </source>
</evidence>
<evidence type="ECO:0000256" key="4">
    <source>
        <dbReference type="ARBA" id="ARBA00023180"/>
    </source>
</evidence>
<dbReference type="InterPro" id="IPR036116">
    <property type="entry name" value="FN3_sf"/>
</dbReference>
<proteinExistence type="predicted"/>
<feature type="compositionally biased region" description="Basic and acidic residues" evidence="6">
    <location>
        <begin position="411"/>
        <end position="426"/>
    </location>
</feature>
<feature type="transmembrane region" description="Helical" evidence="7">
    <location>
        <begin position="379"/>
        <end position="401"/>
    </location>
</feature>
<dbReference type="InterPro" id="IPR000436">
    <property type="entry name" value="Sushi_SCR_CCP_dom"/>
</dbReference>
<dbReference type="InterPro" id="IPR050350">
    <property type="entry name" value="Compl-Cell_Adhes-Reg"/>
</dbReference>
<dbReference type="InterPro" id="IPR013783">
    <property type="entry name" value="Ig-like_fold"/>
</dbReference>
<sequence>MELKHGTNYTVTLQGFTSAGPGEPAVWTHETPIADQCLLSQINGINRTGVEQEYYDPFESVTVRCMEGYSATRETISCLRNAMFTAWSNSVPCTEQCKKSDLSRDPNVQLVPPQDYYPPNTEVSVRCPLGYKPSRDTITCKSAQDKNVWDVTVPFRCVEQCAKPTGPGINSLSPNKDFYDLGESVTVTCAPGYQSVSDVIRCRKNKTHSYWNVPDPCIDQCLLSQINGINRTGVEQEYYDPEESVTVRCMEGYSAMRVTIKCMRNGASTSWDNRVPCTGKTDFTQYPSIINNNNTLKWRLSETHGVLTGYQLNMLVWKENTVIEEESHQFPPNVTEYRIPMEADTNYMVTVRGLTAAGPGEASVWISGNLKAAGASDSYFQVSLVLKPLFLIILILVVLCFTVKEKWEQNRTGEKRCRRETERGGRMEMVSL</sequence>
<dbReference type="CDD" id="cd00033">
    <property type="entry name" value="CCP"/>
    <property type="match status" value="2"/>
</dbReference>
<protein>
    <submittedName>
        <fullName evidence="10">Complement decay-accelerating factor-like</fullName>
    </submittedName>
</protein>
<keyword evidence="7" id="KW-1133">Transmembrane helix</keyword>
<dbReference type="AlphaFoldDB" id="A0A8J1M6F6"/>
<dbReference type="CDD" id="cd00063">
    <property type="entry name" value="FN3"/>
    <property type="match status" value="1"/>
</dbReference>
<dbReference type="InterPro" id="IPR003961">
    <property type="entry name" value="FN3_dom"/>
</dbReference>
<dbReference type="SUPFAM" id="SSF49265">
    <property type="entry name" value="Fibronectin type III"/>
    <property type="match status" value="1"/>
</dbReference>
<dbReference type="KEGG" id="xla:108704986"/>
<accession>A0A8J1M6F6</accession>
<dbReference type="GeneID" id="108704986"/>
<dbReference type="PANTHER" id="PTHR19325">
    <property type="entry name" value="COMPLEMENT COMPONENT-RELATED SUSHI DOMAIN-CONTAINING"/>
    <property type="match status" value="1"/>
</dbReference>
<evidence type="ECO:0000256" key="5">
    <source>
        <dbReference type="PROSITE-ProRule" id="PRU00302"/>
    </source>
</evidence>
<keyword evidence="7" id="KW-0472">Membrane</keyword>
<dbReference type="Pfam" id="PF00084">
    <property type="entry name" value="Sushi"/>
    <property type="match status" value="2"/>
</dbReference>
<organism evidence="9 10">
    <name type="scientific">Xenopus laevis</name>
    <name type="common">African clawed frog</name>
    <dbReference type="NCBI Taxonomy" id="8355"/>
    <lineage>
        <taxon>Eukaryota</taxon>
        <taxon>Metazoa</taxon>
        <taxon>Chordata</taxon>
        <taxon>Craniata</taxon>
        <taxon>Vertebrata</taxon>
        <taxon>Euteleostomi</taxon>
        <taxon>Amphibia</taxon>
        <taxon>Batrachia</taxon>
        <taxon>Anura</taxon>
        <taxon>Pipoidea</taxon>
        <taxon>Pipidae</taxon>
        <taxon>Xenopodinae</taxon>
        <taxon>Xenopus</taxon>
        <taxon>Xenopus</taxon>
    </lineage>
</organism>
<evidence type="ECO:0000256" key="6">
    <source>
        <dbReference type="SAM" id="MobiDB-lite"/>
    </source>
</evidence>
<name>A0A8J1M6F6_XENLA</name>
<dbReference type="Gene3D" id="2.10.70.10">
    <property type="entry name" value="Complement Module, domain 1"/>
    <property type="match status" value="1"/>
</dbReference>
<dbReference type="PANTHER" id="PTHR19325:SF575">
    <property type="entry name" value="LOCOMOTION-RELATED PROTEIN HIKARU GENKI"/>
    <property type="match status" value="1"/>
</dbReference>
<evidence type="ECO:0000259" key="8">
    <source>
        <dbReference type="PROSITE" id="PS50923"/>
    </source>
</evidence>
<evidence type="ECO:0000313" key="10">
    <source>
        <dbReference type="RefSeq" id="XP_041436650.1"/>
    </source>
</evidence>
<comment type="caution">
    <text evidence="5">Lacks conserved residue(s) required for the propagation of feature annotation.</text>
</comment>
<gene>
    <name evidence="10" type="primary">LOC108704986</name>
</gene>
<keyword evidence="4" id="KW-0325">Glycoprotein</keyword>